<dbReference type="AlphaFoldDB" id="A0A9N9JQ32"/>
<sequence>IDVEKLNSINSKCSFNINDHYYHGIGDDKLPRRAKNAVIKRQKIRKKREPLMKGVMMECIRQRTKKLKMCTTSNEAHGKIEFGG</sequence>
<feature type="non-terminal residue" evidence="1">
    <location>
        <position position="1"/>
    </location>
</feature>
<reference evidence="1" key="1">
    <citation type="submission" date="2021-06" db="EMBL/GenBank/DDBJ databases">
        <authorList>
            <person name="Kallberg Y."/>
            <person name="Tangrot J."/>
            <person name="Rosling A."/>
        </authorList>
    </citation>
    <scope>NUCLEOTIDE SEQUENCE</scope>
    <source>
        <strain evidence="1">MA453B</strain>
    </source>
</reference>
<comment type="caution">
    <text evidence="1">The sequence shown here is derived from an EMBL/GenBank/DDBJ whole genome shotgun (WGS) entry which is preliminary data.</text>
</comment>
<accession>A0A9N9JQ32</accession>
<protein>
    <submittedName>
        <fullName evidence="1">23656_t:CDS:1</fullName>
    </submittedName>
</protein>
<organism evidence="1 2">
    <name type="scientific">Dentiscutata erythropus</name>
    <dbReference type="NCBI Taxonomy" id="1348616"/>
    <lineage>
        <taxon>Eukaryota</taxon>
        <taxon>Fungi</taxon>
        <taxon>Fungi incertae sedis</taxon>
        <taxon>Mucoromycota</taxon>
        <taxon>Glomeromycotina</taxon>
        <taxon>Glomeromycetes</taxon>
        <taxon>Diversisporales</taxon>
        <taxon>Gigasporaceae</taxon>
        <taxon>Dentiscutata</taxon>
    </lineage>
</organism>
<dbReference type="Proteomes" id="UP000789405">
    <property type="component" value="Unassembled WGS sequence"/>
</dbReference>
<evidence type="ECO:0000313" key="2">
    <source>
        <dbReference type="Proteomes" id="UP000789405"/>
    </source>
</evidence>
<keyword evidence="2" id="KW-1185">Reference proteome</keyword>
<gene>
    <name evidence="1" type="ORF">DERYTH_LOCUS21052</name>
</gene>
<evidence type="ECO:0000313" key="1">
    <source>
        <dbReference type="EMBL" id="CAG8789182.1"/>
    </source>
</evidence>
<name>A0A9N9JQ32_9GLOM</name>
<proteinExistence type="predicted"/>
<dbReference type="EMBL" id="CAJVPY010026082">
    <property type="protein sequence ID" value="CAG8789182.1"/>
    <property type="molecule type" value="Genomic_DNA"/>
</dbReference>